<accession>A0A7D5VAM2</accession>
<dbReference type="Proteomes" id="UP000510822">
    <property type="component" value="Chromosome"/>
</dbReference>
<evidence type="ECO:0000313" key="2">
    <source>
        <dbReference type="EMBL" id="QLI82311.1"/>
    </source>
</evidence>
<evidence type="ECO:0008006" key="4">
    <source>
        <dbReference type="Google" id="ProtNLM"/>
    </source>
</evidence>
<protein>
    <recommendedName>
        <fullName evidence="4">Lipoprotein</fullName>
    </recommendedName>
</protein>
<organism evidence="2 3">
    <name type="scientific">Chitinibacter fontanus</name>
    <dbReference type="NCBI Taxonomy" id="1737446"/>
    <lineage>
        <taxon>Bacteria</taxon>
        <taxon>Pseudomonadati</taxon>
        <taxon>Pseudomonadota</taxon>
        <taxon>Betaproteobacteria</taxon>
        <taxon>Neisseriales</taxon>
        <taxon>Chitinibacteraceae</taxon>
        <taxon>Chitinibacter</taxon>
    </lineage>
</organism>
<evidence type="ECO:0000313" key="3">
    <source>
        <dbReference type="Proteomes" id="UP000510822"/>
    </source>
</evidence>
<feature type="chain" id="PRO_5029017035" description="Lipoprotein" evidence="1">
    <location>
        <begin position="20"/>
        <end position="135"/>
    </location>
</feature>
<dbReference type="EMBL" id="CP058952">
    <property type="protein sequence ID" value="QLI82311.1"/>
    <property type="molecule type" value="Genomic_DNA"/>
</dbReference>
<dbReference type="KEGG" id="cfon:HZU75_12680"/>
<keyword evidence="1" id="KW-0732">Signal</keyword>
<feature type="signal peptide" evidence="1">
    <location>
        <begin position="1"/>
        <end position="19"/>
    </location>
</feature>
<name>A0A7D5VAM2_9NEIS</name>
<dbReference type="AlphaFoldDB" id="A0A7D5VAM2"/>
<reference evidence="2 3" key="1">
    <citation type="journal article" date="2016" name="Int. J. Syst. Evol. Microbiol.">
        <title>Chitinibacter fontanus sp. nov., isolated from a spring.</title>
        <authorList>
            <person name="Sheu S.Y."/>
            <person name="Li Y.S."/>
            <person name="Young C.C."/>
            <person name="Chen W.M."/>
        </authorList>
    </citation>
    <scope>NUCLEOTIDE SEQUENCE [LARGE SCALE GENOMIC DNA]</scope>
    <source>
        <strain evidence="2 3">STM-7</strain>
    </source>
</reference>
<dbReference type="RefSeq" id="WP_180306392.1">
    <property type="nucleotide sequence ID" value="NZ_CP058952.1"/>
</dbReference>
<gene>
    <name evidence="2" type="ORF">HZU75_12680</name>
</gene>
<proteinExistence type="predicted"/>
<keyword evidence="3" id="KW-1185">Reference proteome</keyword>
<sequence>MKKVIVLILALMFSLQVQARQMPMEQPPRVIFTEKMGSGMSAEQIKSNIVSAGNRFGWMVIGSEEGKVTLQYNKGNGKHVVTIAVVYDMKGYQINYVDSINMNYEVENGVPNIHPNYNRWVFNLNKEINNSMYSK</sequence>
<evidence type="ECO:0000256" key="1">
    <source>
        <dbReference type="SAM" id="SignalP"/>
    </source>
</evidence>